<evidence type="ECO:0000313" key="2">
    <source>
        <dbReference type="EMBL" id="MBI5168798.1"/>
    </source>
</evidence>
<gene>
    <name evidence="2" type="ORF">HZA61_04855</name>
</gene>
<evidence type="ECO:0000256" key="1">
    <source>
        <dbReference type="SAM" id="SignalP"/>
    </source>
</evidence>
<comment type="caution">
    <text evidence="2">The sequence shown here is derived from an EMBL/GenBank/DDBJ whole genome shotgun (WGS) entry which is preliminary data.</text>
</comment>
<organism evidence="2 3">
    <name type="scientific">Eiseniibacteriota bacterium</name>
    <dbReference type="NCBI Taxonomy" id="2212470"/>
    <lineage>
        <taxon>Bacteria</taxon>
        <taxon>Candidatus Eiseniibacteriota</taxon>
    </lineage>
</organism>
<dbReference type="AlphaFoldDB" id="A0A933SBL4"/>
<dbReference type="Proteomes" id="UP000696931">
    <property type="component" value="Unassembled WGS sequence"/>
</dbReference>
<name>A0A933SBL4_UNCEI</name>
<evidence type="ECO:0008006" key="4">
    <source>
        <dbReference type="Google" id="ProtNLM"/>
    </source>
</evidence>
<accession>A0A933SBL4</accession>
<sequence length="195" mass="20429">MSRGRVWFAAALLALAALPGLVSPASAGLKLDRFKGHLSFGYAKLVSDSLAPGGSLSVAAGVEYPLRENWRLGPTASFNLLGSSSTKRGSVTAGLDYSVVDVAFMTTYFPKRSWVSRVSFGPGVASAHADLAVSAGGAAFRDLAVAQASPEFALDVTLMPRRMNVVGIGAEFGTRILPTDPGVWSVWTGRVAIHF</sequence>
<feature type="chain" id="PRO_5037528144" description="Outer membrane protein beta-barrel domain-containing protein" evidence="1">
    <location>
        <begin position="28"/>
        <end position="195"/>
    </location>
</feature>
<keyword evidence="1" id="KW-0732">Signal</keyword>
<dbReference type="EMBL" id="JACRIW010000036">
    <property type="protein sequence ID" value="MBI5168798.1"/>
    <property type="molecule type" value="Genomic_DNA"/>
</dbReference>
<reference evidence="2" key="1">
    <citation type="submission" date="2020-07" db="EMBL/GenBank/DDBJ databases">
        <title>Huge and variable diversity of episymbiotic CPR bacteria and DPANN archaea in groundwater ecosystems.</title>
        <authorList>
            <person name="He C.Y."/>
            <person name="Keren R."/>
            <person name="Whittaker M."/>
            <person name="Farag I.F."/>
            <person name="Doudna J."/>
            <person name="Cate J.H.D."/>
            <person name="Banfield J.F."/>
        </authorList>
    </citation>
    <scope>NUCLEOTIDE SEQUENCE</scope>
    <source>
        <strain evidence="2">NC_groundwater_1813_Pr3_B-0.1um_71_17</strain>
    </source>
</reference>
<proteinExistence type="predicted"/>
<feature type="signal peptide" evidence="1">
    <location>
        <begin position="1"/>
        <end position="27"/>
    </location>
</feature>
<protein>
    <recommendedName>
        <fullName evidence="4">Outer membrane protein beta-barrel domain-containing protein</fullName>
    </recommendedName>
</protein>
<evidence type="ECO:0000313" key="3">
    <source>
        <dbReference type="Proteomes" id="UP000696931"/>
    </source>
</evidence>